<reference evidence="1 2" key="1">
    <citation type="journal article" date="2019" name="Nat. Ecol. Evol.">
        <title>Megaphylogeny resolves global patterns of mushroom evolution.</title>
        <authorList>
            <person name="Varga T."/>
            <person name="Krizsan K."/>
            <person name="Foldi C."/>
            <person name="Dima B."/>
            <person name="Sanchez-Garcia M."/>
            <person name="Sanchez-Ramirez S."/>
            <person name="Szollosi G.J."/>
            <person name="Szarkandi J.G."/>
            <person name="Papp V."/>
            <person name="Albert L."/>
            <person name="Andreopoulos W."/>
            <person name="Angelini C."/>
            <person name="Antonin V."/>
            <person name="Barry K.W."/>
            <person name="Bougher N.L."/>
            <person name="Buchanan P."/>
            <person name="Buyck B."/>
            <person name="Bense V."/>
            <person name="Catcheside P."/>
            <person name="Chovatia M."/>
            <person name="Cooper J."/>
            <person name="Damon W."/>
            <person name="Desjardin D."/>
            <person name="Finy P."/>
            <person name="Geml J."/>
            <person name="Haridas S."/>
            <person name="Hughes K."/>
            <person name="Justo A."/>
            <person name="Karasinski D."/>
            <person name="Kautmanova I."/>
            <person name="Kiss B."/>
            <person name="Kocsube S."/>
            <person name="Kotiranta H."/>
            <person name="LaButti K.M."/>
            <person name="Lechner B.E."/>
            <person name="Liimatainen K."/>
            <person name="Lipzen A."/>
            <person name="Lukacs Z."/>
            <person name="Mihaltcheva S."/>
            <person name="Morgado L.N."/>
            <person name="Niskanen T."/>
            <person name="Noordeloos M.E."/>
            <person name="Ohm R.A."/>
            <person name="Ortiz-Santana B."/>
            <person name="Ovrebo C."/>
            <person name="Racz N."/>
            <person name="Riley R."/>
            <person name="Savchenko A."/>
            <person name="Shiryaev A."/>
            <person name="Soop K."/>
            <person name="Spirin V."/>
            <person name="Szebenyi C."/>
            <person name="Tomsovsky M."/>
            <person name="Tulloss R.E."/>
            <person name="Uehling J."/>
            <person name="Grigoriev I.V."/>
            <person name="Vagvolgyi C."/>
            <person name="Papp T."/>
            <person name="Martin F.M."/>
            <person name="Miettinen O."/>
            <person name="Hibbett D.S."/>
            <person name="Nagy L.G."/>
        </authorList>
    </citation>
    <scope>NUCLEOTIDE SEQUENCE [LARGE SCALE GENOMIC DNA]</scope>
    <source>
        <strain evidence="1 2">NL-1719</strain>
    </source>
</reference>
<evidence type="ECO:0000313" key="2">
    <source>
        <dbReference type="Proteomes" id="UP000308600"/>
    </source>
</evidence>
<name>A0ACD3BAH5_9AGAR</name>
<organism evidence="1 2">
    <name type="scientific">Pluteus cervinus</name>
    <dbReference type="NCBI Taxonomy" id="181527"/>
    <lineage>
        <taxon>Eukaryota</taxon>
        <taxon>Fungi</taxon>
        <taxon>Dikarya</taxon>
        <taxon>Basidiomycota</taxon>
        <taxon>Agaricomycotina</taxon>
        <taxon>Agaricomycetes</taxon>
        <taxon>Agaricomycetidae</taxon>
        <taxon>Agaricales</taxon>
        <taxon>Pluteineae</taxon>
        <taxon>Pluteaceae</taxon>
        <taxon>Pluteus</taxon>
    </lineage>
</organism>
<gene>
    <name evidence="1" type="ORF">BDN72DRAFT_833088</name>
</gene>
<evidence type="ECO:0000313" key="1">
    <source>
        <dbReference type="EMBL" id="TFK74592.1"/>
    </source>
</evidence>
<keyword evidence="2" id="KW-1185">Reference proteome</keyword>
<proteinExistence type="predicted"/>
<accession>A0ACD3BAH5</accession>
<dbReference type="Proteomes" id="UP000308600">
    <property type="component" value="Unassembled WGS sequence"/>
</dbReference>
<dbReference type="EMBL" id="ML208267">
    <property type="protein sequence ID" value="TFK74592.1"/>
    <property type="molecule type" value="Genomic_DNA"/>
</dbReference>
<sequence>MFARFARLPLRRCLHTSASGAVHQTRFNRYGLVLTVGAATSYLAWRLNSDAHRIALDSNPSSSRPSTTTPSKDKFSHPETPSSTKDSSESSEPSQPETSHDSTEASEPIKDTKEGEEGEEPSSEEHGGGGAYNPVTGEINWDCPCLGGMAHGPCGEEFKEAFSCFVHSEQEPKGIDCIEKFKGMQNCFKEHPEHYASELEGDEEEDEVAPAEPGSEKNSELSDHDVSDSSEVPQASSTDEHGLKKPKQKGSLESAPSPASAHT</sequence>
<protein>
    <submittedName>
        <fullName evidence="1">Uncharacterized protein</fullName>
    </submittedName>
</protein>